<proteinExistence type="inferred from homology"/>
<evidence type="ECO:0000256" key="4">
    <source>
        <dbReference type="HAMAP-Rule" id="MF_00925"/>
    </source>
</evidence>
<dbReference type="PANTHER" id="PTHR37482:SF1">
    <property type="entry name" value="OUTER MEMBRANE PROTEIN ASSEMBLY FACTOR BAME"/>
    <property type="match status" value="1"/>
</dbReference>
<dbReference type="InterPro" id="IPR037873">
    <property type="entry name" value="BamE-like"/>
</dbReference>
<dbReference type="Proteomes" id="UP000253307">
    <property type="component" value="Unassembled WGS sequence"/>
</dbReference>
<dbReference type="InterPro" id="IPR007450">
    <property type="entry name" value="BamE_dom"/>
</dbReference>
<evidence type="ECO:0000259" key="5">
    <source>
        <dbReference type="Pfam" id="PF04355"/>
    </source>
</evidence>
<gene>
    <name evidence="4" type="primary">bamE</name>
    <name evidence="6" type="ORF">DBW96_01015</name>
</gene>
<dbReference type="GO" id="GO:0051205">
    <property type="term" value="P:protein insertion into membrane"/>
    <property type="evidence" value="ECO:0007669"/>
    <property type="project" value="UniProtKB-UniRule"/>
</dbReference>
<dbReference type="EMBL" id="QOPE01000005">
    <property type="protein sequence ID" value="RCL42226.1"/>
    <property type="molecule type" value="Genomic_DNA"/>
</dbReference>
<evidence type="ECO:0000256" key="3">
    <source>
        <dbReference type="ARBA" id="ARBA00023237"/>
    </source>
</evidence>
<evidence type="ECO:0000313" key="7">
    <source>
        <dbReference type="Proteomes" id="UP000253307"/>
    </source>
</evidence>
<comment type="subunit">
    <text evidence="4">Part of the Bam complex.</text>
</comment>
<organism evidence="6 7">
    <name type="scientific">SAR86 cluster bacterium</name>
    <dbReference type="NCBI Taxonomy" id="2030880"/>
    <lineage>
        <taxon>Bacteria</taxon>
        <taxon>Pseudomonadati</taxon>
        <taxon>Pseudomonadota</taxon>
        <taxon>Gammaproteobacteria</taxon>
        <taxon>SAR86 cluster</taxon>
    </lineage>
</organism>
<comment type="function">
    <text evidence="4">Part of the outer membrane protein assembly complex, which is involved in assembly and insertion of beta-barrel proteins into the outer membrane.</text>
</comment>
<evidence type="ECO:0000256" key="2">
    <source>
        <dbReference type="ARBA" id="ARBA00023136"/>
    </source>
</evidence>
<dbReference type="GO" id="GO:0030674">
    <property type="term" value="F:protein-macromolecule adaptor activity"/>
    <property type="evidence" value="ECO:0007669"/>
    <property type="project" value="TreeGrafter"/>
</dbReference>
<dbReference type="HAMAP" id="MF_00925">
    <property type="entry name" value="OM_assembly_BamE"/>
    <property type="match status" value="1"/>
</dbReference>
<protein>
    <recommendedName>
        <fullName evidence="4">Outer membrane protein assembly factor BamE</fullName>
    </recommendedName>
</protein>
<evidence type="ECO:0000313" key="6">
    <source>
        <dbReference type="EMBL" id="RCL42226.1"/>
    </source>
</evidence>
<keyword evidence="3 4" id="KW-0998">Cell outer membrane</keyword>
<comment type="similarity">
    <text evidence="4">Belongs to the BamE family.</text>
</comment>
<name>A0A368BZT2_9GAMM</name>
<feature type="domain" description="Outer membrane protein assembly factor BamE" evidence="5">
    <location>
        <begin position="33"/>
        <end position="100"/>
    </location>
</feature>
<dbReference type="GO" id="GO:0043165">
    <property type="term" value="P:Gram-negative-bacterium-type cell outer membrane assembly"/>
    <property type="evidence" value="ECO:0007669"/>
    <property type="project" value="UniProtKB-UniRule"/>
</dbReference>
<keyword evidence="2 4" id="KW-0472">Membrane</keyword>
<comment type="subcellular location">
    <subcellularLocation>
        <location evidence="4">Cell outer membrane</location>
    </subcellularLocation>
</comment>
<dbReference type="InterPro" id="IPR026592">
    <property type="entry name" value="BamE"/>
</dbReference>
<dbReference type="GO" id="GO:1990063">
    <property type="term" value="C:Bam protein complex"/>
    <property type="evidence" value="ECO:0007669"/>
    <property type="project" value="TreeGrafter"/>
</dbReference>
<evidence type="ECO:0000256" key="1">
    <source>
        <dbReference type="ARBA" id="ARBA00022729"/>
    </source>
</evidence>
<dbReference type="AlphaFoldDB" id="A0A368BZT2"/>
<keyword evidence="1 4" id="KW-0732">Signal</keyword>
<dbReference type="Gene3D" id="3.30.1450.10">
    <property type="match status" value="1"/>
</dbReference>
<dbReference type="PANTHER" id="PTHR37482">
    <property type="entry name" value="OUTER MEMBRANE PROTEIN ASSEMBLY FACTOR BAME"/>
    <property type="match status" value="1"/>
</dbReference>
<sequence>MKQFSKVILSLYFAIFIVNCSNLSPYKVPILQGNIVEADDIERLKPGLTKDQVRYLLGTPLANSPLNAKRWDYYYSIKIGDRNFGEKKLTLIFNEKGDLDSWNLSDS</sequence>
<comment type="caution">
    <text evidence="6">The sequence shown here is derived from an EMBL/GenBank/DDBJ whole genome shotgun (WGS) entry which is preliminary data.</text>
</comment>
<dbReference type="Pfam" id="PF04355">
    <property type="entry name" value="BamE"/>
    <property type="match status" value="1"/>
</dbReference>
<accession>A0A368BZT2</accession>
<reference evidence="6 7" key="1">
    <citation type="journal article" date="2018" name="Microbiome">
        <title>Fine metagenomic profile of the Mediterranean stratified and mixed water columns revealed by assembly and recruitment.</title>
        <authorList>
            <person name="Haro-Moreno J.M."/>
            <person name="Lopez-Perez M."/>
            <person name="De La Torre J.R."/>
            <person name="Picazo A."/>
            <person name="Camacho A."/>
            <person name="Rodriguez-Valera F."/>
        </authorList>
    </citation>
    <scope>NUCLEOTIDE SEQUENCE [LARGE SCALE GENOMIC DNA]</scope>
    <source>
        <strain evidence="6">MED-G82</strain>
    </source>
</reference>